<feature type="compositionally biased region" description="Basic and acidic residues" evidence="1">
    <location>
        <begin position="293"/>
        <end position="306"/>
    </location>
</feature>
<reference evidence="3 4" key="1">
    <citation type="submission" date="2015-04" db="EMBL/GenBank/DDBJ databases">
        <title>Complete genome sequence of Schizopora paradoxa KUC8140, a cosmopolitan wood degrader in East Asia.</title>
        <authorList>
            <consortium name="DOE Joint Genome Institute"/>
            <person name="Min B."/>
            <person name="Park H."/>
            <person name="Jang Y."/>
            <person name="Kim J.-J."/>
            <person name="Kim K.H."/>
            <person name="Pangilinan J."/>
            <person name="Lipzen A."/>
            <person name="Riley R."/>
            <person name="Grigoriev I.V."/>
            <person name="Spatafora J.W."/>
            <person name="Choi I.-G."/>
        </authorList>
    </citation>
    <scope>NUCLEOTIDE SEQUENCE [LARGE SCALE GENOMIC DNA]</scope>
    <source>
        <strain evidence="3 4">KUC8140</strain>
    </source>
</reference>
<feature type="compositionally biased region" description="Low complexity" evidence="1">
    <location>
        <begin position="256"/>
        <end position="270"/>
    </location>
</feature>
<dbReference type="PANTHER" id="PTHR24410:SF41">
    <property type="entry name" value="HL07962P"/>
    <property type="match status" value="1"/>
</dbReference>
<dbReference type="Gene3D" id="3.30.710.10">
    <property type="entry name" value="Potassium Channel Kv1.1, Chain A"/>
    <property type="match status" value="2"/>
</dbReference>
<name>A0A0H2RJU2_9AGAM</name>
<dbReference type="Pfam" id="PF00651">
    <property type="entry name" value="BTB"/>
    <property type="match status" value="2"/>
</dbReference>
<dbReference type="SMART" id="SM00225">
    <property type="entry name" value="BTB"/>
    <property type="match status" value="1"/>
</dbReference>
<dbReference type="Proteomes" id="UP000053477">
    <property type="component" value="Unassembled WGS sequence"/>
</dbReference>
<proteinExistence type="predicted"/>
<feature type="region of interest" description="Disordered" evidence="1">
    <location>
        <begin position="561"/>
        <end position="586"/>
    </location>
</feature>
<feature type="domain" description="BTB" evidence="2">
    <location>
        <begin position="145"/>
        <end position="228"/>
    </location>
</feature>
<feature type="compositionally biased region" description="Polar residues" evidence="1">
    <location>
        <begin position="565"/>
        <end position="586"/>
    </location>
</feature>
<feature type="region of interest" description="Disordered" evidence="1">
    <location>
        <begin position="11"/>
        <end position="105"/>
    </location>
</feature>
<dbReference type="PANTHER" id="PTHR24410">
    <property type="entry name" value="HL07962P-RELATED"/>
    <property type="match status" value="1"/>
</dbReference>
<protein>
    <recommendedName>
        <fullName evidence="2">BTB domain-containing protein</fullName>
    </recommendedName>
</protein>
<dbReference type="STRING" id="27342.A0A0H2RJU2"/>
<dbReference type="SUPFAM" id="SSF54695">
    <property type="entry name" value="POZ domain"/>
    <property type="match status" value="1"/>
</dbReference>
<accession>A0A0H2RJU2</accession>
<feature type="compositionally biased region" description="Gly residues" evidence="1">
    <location>
        <begin position="81"/>
        <end position="90"/>
    </location>
</feature>
<gene>
    <name evidence="3" type="ORF">SCHPADRAFT_941353</name>
</gene>
<feature type="compositionally biased region" description="Acidic residues" evidence="1">
    <location>
        <begin position="187"/>
        <end position="202"/>
    </location>
</feature>
<feature type="region of interest" description="Disordered" evidence="1">
    <location>
        <begin position="256"/>
        <end position="334"/>
    </location>
</feature>
<dbReference type="InParanoid" id="A0A0H2RJU2"/>
<dbReference type="PROSITE" id="PS50097">
    <property type="entry name" value="BTB"/>
    <property type="match status" value="1"/>
</dbReference>
<organism evidence="3 4">
    <name type="scientific">Schizopora paradoxa</name>
    <dbReference type="NCBI Taxonomy" id="27342"/>
    <lineage>
        <taxon>Eukaryota</taxon>
        <taxon>Fungi</taxon>
        <taxon>Dikarya</taxon>
        <taxon>Basidiomycota</taxon>
        <taxon>Agaricomycotina</taxon>
        <taxon>Agaricomycetes</taxon>
        <taxon>Hymenochaetales</taxon>
        <taxon>Schizoporaceae</taxon>
        <taxon>Schizopora</taxon>
    </lineage>
</organism>
<dbReference type="CDD" id="cd18186">
    <property type="entry name" value="BTB_POZ_ZBTB_KLHL-like"/>
    <property type="match status" value="1"/>
</dbReference>
<evidence type="ECO:0000313" key="3">
    <source>
        <dbReference type="EMBL" id="KLO12260.1"/>
    </source>
</evidence>
<dbReference type="AlphaFoldDB" id="A0A0H2RJU2"/>
<evidence type="ECO:0000313" key="4">
    <source>
        <dbReference type="Proteomes" id="UP000053477"/>
    </source>
</evidence>
<dbReference type="OrthoDB" id="2524557at2759"/>
<dbReference type="InterPro" id="IPR051481">
    <property type="entry name" value="BTB-POZ/Galectin-3-binding"/>
</dbReference>
<dbReference type="InterPro" id="IPR000210">
    <property type="entry name" value="BTB/POZ_dom"/>
</dbReference>
<sequence>MSTNPSHILIARNSRGGQGGVGGHNVNHAPSPAAPTETHAAASGIFRSRNRDTASMHGHRRSTSHGGERAGDAPGLTIPGFGSGSSGGSGSSSAGGNNGNQGWFFEELDSDDSVSALGSGDELGSNSADSVELDQTFTRQCRFPGTVKIVVESTTFWVHREVLVFASPFFEAALSGDWSETRKGDGDEVEEEQDDNDVEEDLDSRNTRRKSISSVITINHANPHEAPSVEHRPPSPICFASGSTLSVATTEFMDSAASTPTLSSPPSASSGIGPKDQAHMNGSGGEDSESDLDDLKTELEALELTKRSNTSAKDAGKPRKSSGKGRQSSASTTRDNDIQVDAMIVLKEEKAYIFHDFLKFVYPHLECQITWNNVEGLLNLGSKLCVPALAQQCLSFLLTHAAGKPIKAMRIAEIYEDEQLYRESSRFVLDNPGGWSESELGTLSQETLLKLEKRRNWFLERVLKLGLANIQKDYQCCPSCPDPPTCARLLEEKWRHAYNACFRFGPCQPSMVYRYLRGLEGVTPPLALTQLACQAAARAFVIALFDRMFSLGVAVRGTGGGAPNGASTTAESAQTPGQRPPRSNLNSAGALGLGGVGVAGVALAPHAAPTPKRHFLYCTLRG</sequence>
<dbReference type="EMBL" id="KQ085981">
    <property type="protein sequence ID" value="KLO12260.1"/>
    <property type="molecule type" value="Genomic_DNA"/>
</dbReference>
<evidence type="ECO:0000256" key="1">
    <source>
        <dbReference type="SAM" id="MobiDB-lite"/>
    </source>
</evidence>
<feature type="region of interest" description="Disordered" evidence="1">
    <location>
        <begin position="178"/>
        <end position="209"/>
    </location>
</feature>
<keyword evidence="4" id="KW-1185">Reference proteome</keyword>
<feature type="compositionally biased region" description="Polar residues" evidence="1">
    <location>
        <begin position="324"/>
        <end position="333"/>
    </location>
</feature>
<dbReference type="InterPro" id="IPR011333">
    <property type="entry name" value="SKP1/BTB/POZ_sf"/>
</dbReference>
<evidence type="ECO:0000259" key="2">
    <source>
        <dbReference type="PROSITE" id="PS50097"/>
    </source>
</evidence>